<keyword evidence="1 3" id="KW-0689">Ribosomal protein</keyword>
<evidence type="ECO:0000313" key="4">
    <source>
        <dbReference type="EMBL" id="OGK22913.1"/>
    </source>
</evidence>
<reference evidence="4 5" key="1">
    <citation type="journal article" date="2016" name="Nat. Commun.">
        <title>Thousands of microbial genomes shed light on interconnected biogeochemical processes in an aquifer system.</title>
        <authorList>
            <person name="Anantharaman K."/>
            <person name="Brown C.T."/>
            <person name="Hug L.A."/>
            <person name="Sharon I."/>
            <person name="Castelle C.J."/>
            <person name="Probst A.J."/>
            <person name="Thomas B.C."/>
            <person name="Singh A."/>
            <person name="Wilkins M.J."/>
            <person name="Karaoz U."/>
            <person name="Brodie E.L."/>
            <person name="Williams K.H."/>
            <person name="Hubbard S.S."/>
            <person name="Banfield J.F."/>
        </authorList>
    </citation>
    <scope>NUCLEOTIDE SEQUENCE [LARGE SCALE GENOMIC DNA]</scope>
</reference>
<evidence type="ECO:0000256" key="2">
    <source>
        <dbReference type="ARBA" id="ARBA00023274"/>
    </source>
</evidence>
<evidence type="ECO:0000313" key="5">
    <source>
        <dbReference type="Proteomes" id="UP000177159"/>
    </source>
</evidence>
<comment type="similarity">
    <text evidence="3">Belongs to the bacterial ribosomal protein bS16 family.</text>
</comment>
<dbReference type="GO" id="GO:0015935">
    <property type="term" value="C:small ribosomal subunit"/>
    <property type="evidence" value="ECO:0007669"/>
    <property type="project" value="TreeGrafter"/>
</dbReference>
<dbReference type="GO" id="GO:0003735">
    <property type="term" value="F:structural constituent of ribosome"/>
    <property type="evidence" value="ECO:0007669"/>
    <property type="project" value="InterPro"/>
</dbReference>
<protein>
    <recommendedName>
        <fullName evidence="3">Small ribosomal subunit protein bS16</fullName>
    </recommendedName>
</protein>
<name>A0A1F7GVK9_9BACT</name>
<dbReference type="InterPro" id="IPR000307">
    <property type="entry name" value="Ribosomal_bS16"/>
</dbReference>
<sequence>MALRIKLTRIGRRNDPKYRIIVAEARSKRDGSYIDLIGRYDPLPTTHILEVDKQKLREWLGKGAQLTKGTARLLRHHLK</sequence>
<dbReference type="HAMAP" id="MF_00385">
    <property type="entry name" value="Ribosomal_bS16"/>
    <property type="match status" value="1"/>
</dbReference>
<dbReference type="AlphaFoldDB" id="A0A1F7GVK9"/>
<keyword evidence="2 3" id="KW-0687">Ribonucleoprotein</keyword>
<gene>
    <name evidence="3" type="primary">rpsP</name>
    <name evidence="4" type="ORF">A3C24_03570</name>
</gene>
<proteinExistence type="inferred from homology"/>
<dbReference type="GO" id="GO:0005737">
    <property type="term" value="C:cytoplasm"/>
    <property type="evidence" value="ECO:0007669"/>
    <property type="project" value="UniProtKB-ARBA"/>
</dbReference>
<accession>A0A1F7GVK9</accession>
<dbReference type="Gene3D" id="3.30.1320.10">
    <property type="match status" value="1"/>
</dbReference>
<comment type="caution">
    <text evidence="4">The sequence shown here is derived from an EMBL/GenBank/DDBJ whole genome shotgun (WGS) entry which is preliminary data.</text>
</comment>
<dbReference type="InterPro" id="IPR023803">
    <property type="entry name" value="Ribosomal_bS16_dom_sf"/>
</dbReference>
<dbReference type="NCBIfam" id="TIGR00002">
    <property type="entry name" value="S16"/>
    <property type="match status" value="1"/>
</dbReference>
<dbReference type="PANTHER" id="PTHR12919:SF20">
    <property type="entry name" value="SMALL RIBOSOMAL SUBUNIT PROTEIN BS16M"/>
    <property type="match status" value="1"/>
</dbReference>
<dbReference type="SUPFAM" id="SSF54565">
    <property type="entry name" value="Ribosomal protein S16"/>
    <property type="match status" value="1"/>
</dbReference>
<organism evidence="4 5">
    <name type="scientific">Candidatus Roizmanbacteria bacterium RIFCSPHIGHO2_02_FULL_37_24</name>
    <dbReference type="NCBI Taxonomy" id="1802037"/>
    <lineage>
        <taxon>Bacteria</taxon>
        <taxon>Candidatus Roizmaniibacteriota</taxon>
    </lineage>
</organism>
<dbReference type="Proteomes" id="UP000177159">
    <property type="component" value="Unassembled WGS sequence"/>
</dbReference>
<dbReference type="EMBL" id="MFZM01000030">
    <property type="protein sequence ID" value="OGK22913.1"/>
    <property type="molecule type" value="Genomic_DNA"/>
</dbReference>
<dbReference type="GO" id="GO:0006412">
    <property type="term" value="P:translation"/>
    <property type="evidence" value="ECO:0007669"/>
    <property type="project" value="UniProtKB-UniRule"/>
</dbReference>
<evidence type="ECO:0000256" key="1">
    <source>
        <dbReference type="ARBA" id="ARBA00022980"/>
    </source>
</evidence>
<dbReference type="Pfam" id="PF00886">
    <property type="entry name" value="Ribosomal_S16"/>
    <property type="match status" value="1"/>
</dbReference>
<dbReference type="InterPro" id="IPR020592">
    <property type="entry name" value="Ribosomal_bS16_CS"/>
</dbReference>
<evidence type="ECO:0000256" key="3">
    <source>
        <dbReference type="HAMAP-Rule" id="MF_00385"/>
    </source>
</evidence>
<dbReference type="PANTHER" id="PTHR12919">
    <property type="entry name" value="30S RIBOSOMAL PROTEIN S16"/>
    <property type="match status" value="1"/>
</dbReference>
<dbReference type="PROSITE" id="PS00732">
    <property type="entry name" value="RIBOSOMAL_S16"/>
    <property type="match status" value="1"/>
</dbReference>